<dbReference type="Proteomes" id="UP000604825">
    <property type="component" value="Unassembled WGS sequence"/>
</dbReference>
<keyword evidence="3" id="KW-1185">Reference proteome</keyword>
<dbReference type="AlphaFoldDB" id="A0A811PHB5"/>
<proteinExistence type="predicted"/>
<organism evidence="2 3">
    <name type="scientific">Miscanthus lutarioriparius</name>
    <dbReference type="NCBI Taxonomy" id="422564"/>
    <lineage>
        <taxon>Eukaryota</taxon>
        <taxon>Viridiplantae</taxon>
        <taxon>Streptophyta</taxon>
        <taxon>Embryophyta</taxon>
        <taxon>Tracheophyta</taxon>
        <taxon>Spermatophyta</taxon>
        <taxon>Magnoliopsida</taxon>
        <taxon>Liliopsida</taxon>
        <taxon>Poales</taxon>
        <taxon>Poaceae</taxon>
        <taxon>PACMAD clade</taxon>
        <taxon>Panicoideae</taxon>
        <taxon>Andropogonodae</taxon>
        <taxon>Andropogoneae</taxon>
        <taxon>Saccharinae</taxon>
        <taxon>Miscanthus</taxon>
    </lineage>
</organism>
<dbReference type="PANTHER" id="PTHR33450">
    <property type="entry name" value="EMB|CAB67623.1-RELATED"/>
    <property type="match status" value="1"/>
</dbReference>
<accession>A0A811PHB5</accession>
<dbReference type="Pfam" id="PF05553">
    <property type="entry name" value="DUF761"/>
    <property type="match status" value="1"/>
</dbReference>
<reference evidence="2" key="1">
    <citation type="submission" date="2020-10" db="EMBL/GenBank/DDBJ databases">
        <authorList>
            <person name="Han B."/>
            <person name="Lu T."/>
            <person name="Zhao Q."/>
            <person name="Huang X."/>
            <person name="Zhao Y."/>
        </authorList>
    </citation>
    <scope>NUCLEOTIDE SEQUENCE</scope>
</reference>
<name>A0A811PHB5_9POAL</name>
<dbReference type="PANTHER" id="PTHR33450:SF4">
    <property type="entry name" value="OS04G0665666 PROTEIN"/>
    <property type="match status" value="1"/>
</dbReference>
<evidence type="ECO:0000313" key="3">
    <source>
        <dbReference type="Proteomes" id="UP000604825"/>
    </source>
</evidence>
<dbReference type="EMBL" id="CAJGYO010000007">
    <property type="protein sequence ID" value="CAD6242918.1"/>
    <property type="molecule type" value="Genomic_DNA"/>
</dbReference>
<feature type="region of interest" description="Disordered" evidence="1">
    <location>
        <begin position="51"/>
        <end position="90"/>
    </location>
</feature>
<evidence type="ECO:0000313" key="2">
    <source>
        <dbReference type="EMBL" id="CAD6242918.1"/>
    </source>
</evidence>
<protein>
    <submittedName>
        <fullName evidence="2">Uncharacterized protein</fullName>
    </submittedName>
</protein>
<dbReference type="OrthoDB" id="1104789at2759"/>
<comment type="caution">
    <text evidence="2">The sequence shown here is derived from an EMBL/GenBank/DDBJ whole genome shotgun (WGS) entry which is preliminary data.</text>
</comment>
<dbReference type="InterPro" id="IPR008480">
    <property type="entry name" value="DUF761_pln"/>
</dbReference>
<evidence type="ECO:0000256" key="1">
    <source>
        <dbReference type="SAM" id="MobiDB-lite"/>
    </source>
</evidence>
<sequence>MEALLPSSISPKISTILQSHVYPRFGRVLRALARVKSALLDALGRTKWGARRRRRKQHTAIGCGRSKTKRTSRQQAATTSGGFAKRPPHLTWSGGLSPARTAAEATLDVNYHVYPCYDSAWSAVVVLVAAPGGIEGGTATAGEYCGYLRWLEEELPDEAVVVEEDDEGEEDADDAGGGNEIDRLAEQFIARCRANFLLEKQESYDRCQEMIARSL</sequence>
<gene>
    <name evidence="2" type="ORF">NCGR_LOCUS28259</name>
</gene>